<evidence type="ECO:0000313" key="9">
    <source>
        <dbReference type="Proteomes" id="UP001057998"/>
    </source>
</evidence>
<dbReference type="Pfam" id="PF24827">
    <property type="entry name" value="AstE_AspA_cat"/>
    <property type="match status" value="1"/>
</dbReference>
<dbReference type="Gene3D" id="3.40.630.10">
    <property type="entry name" value="Zn peptidases"/>
    <property type="match status" value="1"/>
</dbReference>
<evidence type="ECO:0000256" key="4">
    <source>
        <dbReference type="ARBA" id="ARBA00022801"/>
    </source>
</evidence>
<evidence type="ECO:0000256" key="1">
    <source>
        <dbReference type="ARBA" id="ARBA00001947"/>
    </source>
</evidence>
<dbReference type="Gene3D" id="2.20.25.160">
    <property type="match status" value="1"/>
</dbReference>
<dbReference type="EMBL" id="CP101509">
    <property type="protein sequence ID" value="UTV30310.1"/>
    <property type="molecule type" value="Genomic_DNA"/>
</dbReference>
<dbReference type="InterPro" id="IPR007036">
    <property type="entry name" value="Aste_AspA_hybrid_dom"/>
</dbReference>
<dbReference type="InterPro" id="IPR055438">
    <property type="entry name" value="AstE_AspA_cat"/>
</dbReference>
<evidence type="ECO:0000256" key="5">
    <source>
        <dbReference type="ARBA" id="ARBA00022833"/>
    </source>
</evidence>
<name>A0ABY5GNC3_9GAMM</name>
<dbReference type="InterPro" id="IPR016708">
    <property type="entry name" value="Aspartoacylase"/>
</dbReference>
<dbReference type="GO" id="GO:0019807">
    <property type="term" value="F:aspartoacylase activity"/>
    <property type="evidence" value="ECO:0007669"/>
    <property type="project" value="UniProtKB-EC"/>
</dbReference>
<comment type="similarity">
    <text evidence="2">Belongs to the AspA/AstE family. Aspartoacylase subfamily.</text>
</comment>
<dbReference type="CDD" id="cd06909">
    <property type="entry name" value="M14_ASPA"/>
    <property type="match status" value="1"/>
</dbReference>
<keyword evidence="9" id="KW-1185">Reference proteome</keyword>
<dbReference type="Proteomes" id="UP001057998">
    <property type="component" value="Chromosome 2"/>
</dbReference>
<evidence type="ECO:0000256" key="3">
    <source>
        <dbReference type="ARBA" id="ARBA00022723"/>
    </source>
</evidence>
<dbReference type="PIRSF" id="PIRSF018001">
    <property type="entry name" value="Aspartoacylase"/>
    <property type="match status" value="1"/>
</dbReference>
<dbReference type="HAMAP" id="MF_00704">
    <property type="entry name" value="Aspartoacylase"/>
    <property type="match status" value="1"/>
</dbReference>
<dbReference type="SUPFAM" id="SSF53187">
    <property type="entry name" value="Zn-dependent exopeptidases"/>
    <property type="match status" value="1"/>
</dbReference>
<dbReference type="RefSeq" id="WP_255391656.1">
    <property type="nucleotide sequence ID" value="NZ_CP101509.1"/>
</dbReference>
<keyword evidence="5" id="KW-0862">Zinc</keyword>
<dbReference type="PANTHER" id="PTHR15162:SF7">
    <property type="entry name" value="SUCCINYLGLUTAMATE DESUCCINYLASE"/>
    <property type="match status" value="1"/>
</dbReference>
<dbReference type="NCBIfam" id="NF002601">
    <property type="entry name" value="PRK02259.1"/>
    <property type="match status" value="1"/>
</dbReference>
<evidence type="ECO:0000256" key="2">
    <source>
        <dbReference type="ARBA" id="ARBA00006173"/>
    </source>
</evidence>
<dbReference type="InterPro" id="IPR050178">
    <property type="entry name" value="AspA/AstE_fam"/>
</dbReference>
<proteinExistence type="inferred from homology"/>
<dbReference type="PANTHER" id="PTHR15162">
    <property type="entry name" value="ASPARTOACYLASE"/>
    <property type="match status" value="1"/>
</dbReference>
<evidence type="ECO:0000259" key="7">
    <source>
        <dbReference type="Pfam" id="PF24827"/>
    </source>
</evidence>
<organism evidence="8 9">
    <name type="scientific">Photobacterium atrarenae</name>
    <dbReference type="NCBI Taxonomy" id="865757"/>
    <lineage>
        <taxon>Bacteria</taxon>
        <taxon>Pseudomonadati</taxon>
        <taxon>Pseudomonadota</taxon>
        <taxon>Gammaproteobacteria</taxon>
        <taxon>Vibrionales</taxon>
        <taxon>Vibrionaceae</taxon>
        <taxon>Photobacterium</taxon>
    </lineage>
</organism>
<comment type="cofactor">
    <cofactor evidence="1">
        <name>Zn(2+)</name>
        <dbReference type="ChEBI" id="CHEBI:29105"/>
    </cofactor>
</comment>
<accession>A0ABY5GNC3</accession>
<dbReference type="EC" id="3.5.1.15" evidence="8"/>
<sequence length="291" mass="33053">MKTVAVVGGTHGNEFSGIYLLRKWQQQPERIARNSFTTQTVFANPKAFEENKRYLDVDLNRQFGLDDLNNPALANYEQSRAKVINQQLGPKGNAKTDYIIDLHNTTSNMGPTLILLQTDAFNRQLGAYVKARMPEAVVVLEDQTSVEEHLFLSSITPQGVIVEVGPQSQSVLRQDVLDWMETMTQHILDFIELHNTDAVPELPASYEAFKYEETLKLPEDEHGERIGMVHRNVQDADFKPLRPGDPIYTLFDGTEVCWEGDYEAYPHFINEAAYYDNNLAMSLARKVTVEV</sequence>
<reference evidence="8" key="1">
    <citation type="submission" date="2022-07" db="EMBL/GenBank/DDBJ databases">
        <title>Genome sequencing of Photobacterium atrarenae GJH2-4.</title>
        <authorList>
            <person name="Park S.-J."/>
        </authorList>
    </citation>
    <scope>NUCLEOTIDE SEQUENCE</scope>
    <source>
        <strain evidence="8">GJH2-4</strain>
    </source>
</reference>
<keyword evidence="4 8" id="KW-0378">Hydrolase</keyword>
<keyword evidence="3" id="KW-0479">Metal-binding</keyword>
<gene>
    <name evidence="8" type="ORF">NNL38_17175</name>
</gene>
<evidence type="ECO:0000313" key="8">
    <source>
        <dbReference type="EMBL" id="UTV30310.1"/>
    </source>
</evidence>
<evidence type="ECO:0000259" key="6">
    <source>
        <dbReference type="Pfam" id="PF04952"/>
    </source>
</evidence>
<protein>
    <submittedName>
        <fullName evidence="8">Aspartoacylase</fullName>
        <ecNumber evidence="8">3.5.1.15</ecNumber>
    </submittedName>
</protein>
<dbReference type="Pfam" id="PF04952">
    <property type="entry name" value="AstE_AspA_hybrid"/>
    <property type="match status" value="1"/>
</dbReference>
<feature type="domain" description="Succinylglutamate desuccinylase/Aspartoacylase catalytic" evidence="7">
    <location>
        <begin position="2"/>
        <end position="191"/>
    </location>
</feature>
<feature type="domain" description="AstE/AspA barrel-sandwich hybrid" evidence="6">
    <location>
        <begin position="205"/>
        <end position="286"/>
    </location>
</feature>